<comment type="subcellular location">
    <subcellularLocation>
        <location evidence="1">Cell inner membrane</location>
        <topology evidence="1">Multi-pass membrane protein</topology>
    </subcellularLocation>
</comment>
<dbReference type="AlphaFoldDB" id="A0A1G2PHQ2"/>
<evidence type="ECO:0000256" key="6">
    <source>
        <dbReference type="ARBA" id="ARBA00022989"/>
    </source>
</evidence>
<keyword evidence="5 8" id="KW-0812">Transmembrane</keyword>
<reference evidence="10 11" key="1">
    <citation type="journal article" date="2016" name="Nat. Commun.">
        <title>Thousands of microbial genomes shed light on interconnected biogeochemical processes in an aquifer system.</title>
        <authorList>
            <person name="Anantharaman K."/>
            <person name="Brown C.T."/>
            <person name="Hug L.A."/>
            <person name="Sharon I."/>
            <person name="Castelle C.J."/>
            <person name="Probst A.J."/>
            <person name="Thomas B.C."/>
            <person name="Singh A."/>
            <person name="Wilkins M.J."/>
            <person name="Karaoz U."/>
            <person name="Brodie E.L."/>
            <person name="Williams K.H."/>
            <person name="Hubbard S.S."/>
            <person name="Banfield J.F."/>
        </authorList>
    </citation>
    <scope>NUCLEOTIDE SEQUENCE [LARGE SCALE GENOMIC DNA]</scope>
</reference>
<name>A0A1G2PHQ2_9BACT</name>
<evidence type="ECO:0000256" key="1">
    <source>
        <dbReference type="ARBA" id="ARBA00004429"/>
    </source>
</evidence>
<dbReference type="PANTHER" id="PTHR30012:SF7">
    <property type="entry name" value="PROTEIN TRANSPORT PROTEIN HOFC HOMOLOG"/>
    <property type="match status" value="1"/>
</dbReference>
<evidence type="ECO:0000313" key="10">
    <source>
        <dbReference type="EMBL" id="OHA47875.1"/>
    </source>
</evidence>
<evidence type="ECO:0000256" key="3">
    <source>
        <dbReference type="ARBA" id="ARBA00022475"/>
    </source>
</evidence>
<sequence>MRILIPFTGVSHTELLLSTKHLAMMLKAGVPLFEALEALAEASRGKLAKVFAAVQKKVEQGEQLSRALAVYPDIFPSFYVKLVAIGESSGTLSQNLQEIVTYLAREQELRSRIRGAMMYPVLVLVVFVLVFMAVAMFVLPNLTRVFRVLHGDIPFMTQVVIAIADFFKAYGSIAVPAFGFAMLAFWVLLMQPFIHPVTHRMFLSIPLIGNIARQVSIARFSRNLSLLLSAGISLHEALTIASNAATNVVYQNAIKKVAVPVMQGEGLAAGLLAHPSLFPGFFVRIVSVGERSGKLDEALAFIASFYDQEVEATTQNLTTLLEPLLLVVVAIFVGGFALAVITPIYEITGQLRR</sequence>
<organism evidence="10 11">
    <name type="scientific">Candidatus Terrybacteria bacterium RIFCSPHIGHO2_01_FULL_48_17</name>
    <dbReference type="NCBI Taxonomy" id="1802362"/>
    <lineage>
        <taxon>Bacteria</taxon>
        <taxon>Candidatus Terryibacteriota</taxon>
    </lineage>
</organism>
<feature type="transmembrane region" description="Helical" evidence="8">
    <location>
        <begin position="324"/>
        <end position="345"/>
    </location>
</feature>
<dbReference type="EMBL" id="MHSS01000013">
    <property type="protein sequence ID" value="OHA47875.1"/>
    <property type="molecule type" value="Genomic_DNA"/>
</dbReference>
<keyword evidence="6 8" id="KW-1133">Transmembrane helix</keyword>
<keyword evidence="4" id="KW-0997">Cell inner membrane</keyword>
<dbReference type="InterPro" id="IPR042094">
    <property type="entry name" value="T2SS_GspF_sf"/>
</dbReference>
<keyword evidence="7 8" id="KW-0472">Membrane</keyword>
<feature type="transmembrane region" description="Helical" evidence="8">
    <location>
        <begin position="174"/>
        <end position="194"/>
    </location>
</feature>
<feature type="domain" description="Type II secretion system protein GspF" evidence="9">
    <location>
        <begin position="20"/>
        <end position="140"/>
    </location>
</feature>
<dbReference type="Gene3D" id="1.20.81.30">
    <property type="entry name" value="Type II secretion system (T2SS), domain F"/>
    <property type="match status" value="2"/>
</dbReference>
<dbReference type="FunFam" id="1.20.81.30:FF:000001">
    <property type="entry name" value="Type II secretion system protein F"/>
    <property type="match status" value="2"/>
</dbReference>
<dbReference type="GO" id="GO:0015628">
    <property type="term" value="P:protein secretion by the type II secretion system"/>
    <property type="evidence" value="ECO:0007669"/>
    <property type="project" value="TreeGrafter"/>
</dbReference>
<evidence type="ECO:0000259" key="9">
    <source>
        <dbReference type="Pfam" id="PF00482"/>
    </source>
</evidence>
<dbReference type="STRING" id="1802362.A2806_02435"/>
<dbReference type="InterPro" id="IPR003004">
    <property type="entry name" value="GspF/PilC"/>
</dbReference>
<dbReference type="InterPro" id="IPR018076">
    <property type="entry name" value="T2SS_GspF_dom"/>
</dbReference>
<gene>
    <name evidence="10" type="ORF">A2806_02435</name>
</gene>
<dbReference type="GO" id="GO:0005886">
    <property type="term" value="C:plasma membrane"/>
    <property type="evidence" value="ECO:0007669"/>
    <property type="project" value="UniProtKB-SubCell"/>
</dbReference>
<evidence type="ECO:0000313" key="11">
    <source>
        <dbReference type="Proteomes" id="UP000177629"/>
    </source>
</evidence>
<keyword evidence="3" id="KW-1003">Cell membrane</keyword>
<evidence type="ECO:0000256" key="8">
    <source>
        <dbReference type="SAM" id="Phobius"/>
    </source>
</evidence>
<evidence type="ECO:0000256" key="2">
    <source>
        <dbReference type="ARBA" id="ARBA00005745"/>
    </source>
</evidence>
<dbReference type="Proteomes" id="UP000177629">
    <property type="component" value="Unassembled WGS sequence"/>
</dbReference>
<evidence type="ECO:0000256" key="4">
    <source>
        <dbReference type="ARBA" id="ARBA00022519"/>
    </source>
</evidence>
<proteinExistence type="inferred from homology"/>
<comment type="caution">
    <text evidence="10">The sequence shown here is derived from an EMBL/GenBank/DDBJ whole genome shotgun (WGS) entry which is preliminary data.</text>
</comment>
<dbReference type="PRINTS" id="PR00812">
    <property type="entry name" value="BCTERIALGSPF"/>
</dbReference>
<dbReference type="PANTHER" id="PTHR30012">
    <property type="entry name" value="GENERAL SECRETION PATHWAY PROTEIN"/>
    <property type="match status" value="1"/>
</dbReference>
<feature type="domain" description="Type II secretion system protein GspF" evidence="9">
    <location>
        <begin position="220"/>
        <end position="343"/>
    </location>
</feature>
<protein>
    <recommendedName>
        <fullName evidence="9">Type II secretion system protein GspF domain-containing protein</fullName>
    </recommendedName>
</protein>
<comment type="similarity">
    <text evidence="2">Belongs to the GSP F family.</text>
</comment>
<dbReference type="Pfam" id="PF00482">
    <property type="entry name" value="T2SSF"/>
    <property type="match status" value="2"/>
</dbReference>
<accession>A0A1G2PHQ2</accession>
<evidence type="ECO:0000256" key="5">
    <source>
        <dbReference type="ARBA" id="ARBA00022692"/>
    </source>
</evidence>
<evidence type="ECO:0000256" key="7">
    <source>
        <dbReference type="ARBA" id="ARBA00023136"/>
    </source>
</evidence>
<feature type="transmembrane region" description="Helical" evidence="8">
    <location>
        <begin position="117"/>
        <end position="139"/>
    </location>
</feature>